<dbReference type="Proteomes" id="UP000035800">
    <property type="component" value="Chromosome I"/>
</dbReference>
<evidence type="ECO:0000313" key="1">
    <source>
        <dbReference type="EMBL" id="AIT11027.1"/>
    </source>
</evidence>
<reference evidence="1 2" key="1">
    <citation type="journal article" date="2012" name="Gene">
        <title>Sequence of Leptospira santarosai serovar Shermani genome and prediction of virulence-associated genes.</title>
        <authorList>
            <person name="Chou L.F."/>
            <person name="Chen Y.T."/>
            <person name="Lu C.W."/>
            <person name="Ko Y.C."/>
            <person name="Tang C.Y."/>
            <person name="Pan M.J."/>
            <person name="Tian Y.C."/>
            <person name="Chiu C.H."/>
            <person name="Hung C.C."/>
            <person name="Yang C.W."/>
        </authorList>
    </citation>
    <scope>NUCLEOTIDE SEQUENCE [LARGE SCALE GENOMIC DNA]</scope>
    <source>
        <strain evidence="1">LT 821</strain>
    </source>
</reference>
<protein>
    <submittedName>
        <fullName evidence="1">Uncharacterized protein</fullName>
    </submittedName>
</protein>
<reference evidence="1 2" key="2">
    <citation type="journal article" date="2014" name="Emerg. Microbes Infect.">
        <title>Potential impact on kidney infection: a whole-genome analysis of Leptospira santarosai serovar Shermani.</title>
        <authorList>
            <person name="Chou L.F."/>
            <person name="Chen T.W."/>
            <person name="Ko Y.C."/>
            <person name="Pan M.J."/>
            <person name="Tian Y.C."/>
            <person name="Chiu C.H."/>
            <person name="Tang P."/>
            <person name="Hung C.C."/>
            <person name="Yang C.W."/>
        </authorList>
    </citation>
    <scope>NUCLEOTIDE SEQUENCE</scope>
    <source>
        <strain evidence="1 2">LT 821</strain>
    </source>
</reference>
<dbReference type="STRING" id="758847.LSS_22720"/>
<sequence>MTVIELKIHFIEVSLMRFHFPLFSFSEKEDENFYFYFFKILQKTPNGNGNHCNRVVEKFHWQLL</sequence>
<organism evidence="1 2">
    <name type="scientific">Leptospira santarosai serovar Shermani str. LT 821</name>
    <dbReference type="NCBI Taxonomy" id="758847"/>
    <lineage>
        <taxon>Bacteria</taxon>
        <taxon>Pseudomonadati</taxon>
        <taxon>Spirochaetota</taxon>
        <taxon>Spirochaetia</taxon>
        <taxon>Leptospirales</taxon>
        <taxon>Leptospiraceae</taxon>
        <taxon>Leptospira</taxon>
    </lineage>
</organism>
<dbReference type="KEGG" id="lst:LSS_22720"/>
<gene>
    <name evidence="1" type="ORF">LSS_22720</name>
</gene>
<dbReference type="AlphaFoldDB" id="A0A097ESW5"/>
<proteinExistence type="predicted"/>
<evidence type="ECO:0000313" key="2">
    <source>
        <dbReference type="Proteomes" id="UP000035800"/>
    </source>
</evidence>
<accession>A0A097ESW5</accession>
<dbReference type="EMBL" id="CP006694">
    <property type="protein sequence ID" value="AIT11027.1"/>
    <property type="molecule type" value="Genomic_DNA"/>
</dbReference>
<name>A0A097ESW5_9LEPT</name>